<evidence type="ECO:0000313" key="3">
    <source>
        <dbReference type="EMBL" id="KAF5472015.1"/>
    </source>
</evidence>
<dbReference type="Gramene" id="Jr04_06400_p1">
    <property type="protein sequence ID" value="cds.Jr04_06400_p1"/>
    <property type="gene ID" value="Jr04_06400"/>
</dbReference>
<dbReference type="PANTHER" id="PTHR31286:SF62">
    <property type="entry name" value="ZINC FINGER, CCHC-TYPE-LIKE PROTEIN"/>
    <property type="match status" value="1"/>
</dbReference>
<organism evidence="3 4">
    <name type="scientific">Juglans regia</name>
    <name type="common">English walnut</name>
    <dbReference type="NCBI Taxonomy" id="51240"/>
    <lineage>
        <taxon>Eukaryota</taxon>
        <taxon>Viridiplantae</taxon>
        <taxon>Streptophyta</taxon>
        <taxon>Embryophyta</taxon>
        <taxon>Tracheophyta</taxon>
        <taxon>Spermatophyta</taxon>
        <taxon>Magnoliopsida</taxon>
        <taxon>eudicotyledons</taxon>
        <taxon>Gunneridae</taxon>
        <taxon>Pentapetalae</taxon>
        <taxon>rosids</taxon>
        <taxon>fabids</taxon>
        <taxon>Fagales</taxon>
        <taxon>Juglandaceae</taxon>
        <taxon>Juglans</taxon>
    </lineage>
</organism>
<dbReference type="AlphaFoldDB" id="A0A834CYX4"/>
<name>A0A834CYX4_JUGRE</name>
<dbReference type="Pfam" id="PF14111">
    <property type="entry name" value="DUF4283"/>
    <property type="match status" value="1"/>
</dbReference>
<dbReference type="Pfam" id="PF14392">
    <property type="entry name" value="zf-CCHC_4"/>
    <property type="match status" value="1"/>
</dbReference>
<evidence type="ECO:0000313" key="4">
    <source>
        <dbReference type="Proteomes" id="UP000619265"/>
    </source>
</evidence>
<dbReference type="Proteomes" id="UP000619265">
    <property type="component" value="Unassembled WGS sequence"/>
</dbReference>
<proteinExistence type="predicted"/>
<gene>
    <name evidence="3" type="ORF">F2P56_008765</name>
</gene>
<dbReference type="InterPro" id="IPR040256">
    <property type="entry name" value="At4g02000-like"/>
</dbReference>
<sequence>MEVLEEKWKKLRLREEEVADIVIEDNAPEVLRYKEQRSLVGRMDSSRTISREALEATMAKIWKISKAAKFMEVSLNMFILVFENQEDKQRVWAGRPCLFDNNLLVLREFEGHIPLHRINFDYESFWIRMHNLPLSCMTKERGIQIGSTVGKVEKVDVQDDGCGWGSYLRVRIYVNLSQPLARGRTLKIKGESVWVPFSYEKMPRICFSCGCIAHDTTGCCSVLEESESKEEQYGVWMRASQ</sequence>
<feature type="domain" description="DUF4283" evidence="1">
    <location>
        <begin position="36"/>
        <end position="108"/>
    </location>
</feature>
<accession>A0A834CYX4</accession>
<feature type="domain" description="Zinc knuckle CX2CX4HX4C" evidence="2">
    <location>
        <begin position="177"/>
        <end position="219"/>
    </location>
</feature>
<evidence type="ECO:0008006" key="5">
    <source>
        <dbReference type="Google" id="ProtNLM"/>
    </source>
</evidence>
<evidence type="ECO:0000259" key="2">
    <source>
        <dbReference type="Pfam" id="PF14392"/>
    </source>
</evidence>
<evidence type="ECO:0000259" key="1">
    <source>
        <dbReference type="Pfam" id="PF14111"/>
    </source>
</evidence>
<feature type="non-terminal residue" evidence="3">
    <location>
        <position position="241"/>
    </location>
</feature>
<comment type="caution">
    <text evidence="3">The sequence shown here is derived from an EMBL/GenBank/DDBJ whole genome shotgun (WGS) entry which is preliminary data.</text>
</comment>
<dbReference type="EMBL" id="LIHL02000004">
    <property type="protein sequence ID" value="KAF5472015.1"/>
    <property type="molecule type" value="Genomic_DNA"/>
</dbReference>
<dbReference type="InterPro" id="IPR025558">
    <property type="entry name" value="DUF4283"/>
</dbReference>
<dbReference type="InterPro" id="IPR025836">
    <property type="entry name" value="Zn_knuckle_CX2CX4HX4C"/>
</dbReference>
<reference evidence="3" key="2">
    <citation type="submission" date="2020-03" db="EMBL/GenBank/DDBJ databases">
        <title>Walnut 2.0.</title>
        <authorList>
            <person name="Marrano A."/>
            <person name="Britton M."/>
            <person name="Zimin A.V."/>
            <person name="Zaini P.A."/>
            <person name="Workman R."/>
            <person name="Puiu D."/>
            <person name="Bianco L."/>
            <person name="Allen B.J."/>
            <person name="Troggio M."/>
            <person name="Leslie C.A."/>
            <person name="Timp W."/>
            <person name="Dendekar A."/>
            <person name="Salzberg S.L."/>
            <person name="Neale D.B."/>
        </authorList>
    </citation>
    <scope>NUCLEOTIDE SEQUENCE</scope>
    <source>
        <tissue evidence="3">Leaves</tissue>
    </source>
</reference>
<dbReference type="PANTHER" id="PTHR31286">
    <property type="entry name" value="GLYCINE-RICH CELL WALL STRUCTURAL PROTEIN 1.8-LIKE"/>
    <property type="match status" value="1"/>
</dbReference>
<protein>
    <recommendedName>
        <fullName evidence="5">DUF4283 domain-containing protein</fullName>
    </recommendedName>
</protein>
<reference evidence="3" key="1">
    <citation type="submission" date="2015-10" db="EMBL/GenBank/DDBJ databases">
        <authorList>
            <person name="Martinez-Garcia P.J."/>
            <person name="Crepeau M.W."/>
            <person name="Puiu D."/>
            <person name="Gonzalez-Ibeas D."/>
            <person name="Whalen J."/>
            <person name="Stevens K."/>
            <person name="Paul R."/>
            <person name="Butterfield T."/>
            <person name="Britton M."/>
            <person name="Reagan R."/>
            <person name="Chakraborty S."/>
            <person name="Walawage S.L."/>
            <person name="Vasquez-Gross H.A."/>
            <person name="Cardeno C."/>
            <person name="Famula R."/>
            <person name="Pratt K."/>
            <person name="Kuruganti S."/>
            <person name="Aradhya M.K."/>
            <person name="Leslie C.A."/>
            <person name="Dandekar A.M."/>
            <person name="Salzberg S.L."/>
            <person name="Wegrzyn J.L."/>
            <person name="Langley C.H."/>
            <person name="Neale D.B."/>
        </authorList>
    </citation>
    <scope>NUCLEOTIDE SEQUENCE</scope>
    <source>
        <tissue evidence="3">Leaves</tissue>
    </source>
</reference>